<accession>A0A7U0RMT7</accession>
<evidence type="ECO:0000313" key="1">
    <source>
        <dbReference type="EMBL" id="QQX52413.1"/>
    </source>
</evidence>
<name>A0A7U0RMT7_SERPR</name>
<sequence length="161" mass="18903">MNITFDANHLIVNNEIILSKTQKRKNIITKNQRWEDWLRNSNNEVVSYRIKLNSKGSNDGNVYLITTFTSPINDESLLCSWFLAPENLIEGVQNKPEGKVTARLRKWFFEKTKEKLPIGNDSEYIDASYDPWNSVGMIVCNYRSGFKNEKDWKTFRNNNKF</sequence>
<protein>
    <submittedName>
        <fullName evidence="1">Uncharacterized protein</fullName>
    </submittedName>
</protein>
<evidence type="ECO:0000313" key="2">
    <source>
        <dbReference type="Proteomes" id="UP000596176"/>
    </source>
</evidence>
<dbReference type="EMBL" id="CP068391">
    <property type="protein sequence ID" value="QQX52413.1"/>
    <property type="molecule type" value="Genomic_DNA"/>
</dbReference>
<gene>
    <name evidence="1" type="ORF">JKX24_19850</name>
</gene>
<dbReference type="RefSeq" id="WP_207978388.1">
    <property type="nucleotide sequence ID" value="NZ_CP068391.1"/>
</dbReference>
<organism evidence="1 2">
    <name type="scientific">Serratia proteamaculans</name>
    <dbReference type="NCBI Taxonomy" id="28151"/>
    <lineage>
        <taxon>Bacteria</taxon>
        <taxon>Pseudomonadati</taxon>
        <taxon>Pseudomonadota</taxon>
        <taxon>Gammaproteobacteria</taxon>
        <taxon>Enterobacterales</taxon>
        <taxon>Yersiniaceae</taxon>
        <taxon>Serratia</taxon>
    </lineage>
</organism>
<dbReference type="AlphaFoldDB" id="A0A7U0RMT7"/>
<reference evidence="1 2" key="1">
    <citation type="submission" date="2021-01" db="EMBL/GenBank/DDBJ databases">
        <title>Chromosome sequence of Serratia proteamaculans strain 94 rif-r, isolated from spoiled beef.</title>
        <authorList>
            <person name="Zaytseva Y.V."/>
            <person name="Iablokov S.N."/>
            <person name="Klyukina A."/>
        </authorList>
    </citation>
    <scope>NUCLEOTIDE SEQUENCE [LARGE SCALE GENOMIC DNA]</scope>
    <source>
        <strain evidence="1 2">94 rif-r</strain>
    </source>
</reference>
<dbReference type="Proteomes" id="UP000596176">
    <property type="component" value="Chromosome"/>
</dbReference>
<proteinExistence type="predicted"/>